<geneLocation type="plasmid" evidence="2 3">
    <name>pMM59_01</name>
</geneLocation>
<feature type="region of interest" description="Disordered" evidence="1">
    <location>
        <begin position="1"/>
        <end position="20"/>
    </location>
</feature>
<feature type="region of interest" description="Disordered" evidence="1">
    <location>
        <begin position="57"/>
        <end position="80"/>
    </location>
</feature>
<dbReference type="KEGG" id="pfaa:MM59RIKEN_31600"/>
<organism evidence="2 3">
    <name type="scientific">Pusillibacter faecalis</name>
    <dbReference type="NCBI Taxonomy" id="2714358"/>
    <lineage>
        <taxon>Bacteria</taxon>
        <taxon>Bacillati</taxon>
        <taxon>Bacillota</taxon>
        <taxon>Clostridia</taxon>
        <taxon>Eubacteriales</taxon>
        <taxon>Oscillospiraceae</taxon>
        <taxon>Pusillibacter</taxon>
    </lineage>
</organism>
<evidence type="ECO:0000313" key="3">
    <source>
        <dbReference type="Proteomes" id="UP000679848"/>
    </source>
</evidence>
<keyword evidence="3" id="KW-1185">Reference proteome</keyword>
<sequence>MALCRESLVGEKGRGPDGEYTLELAPQQRQVRSVGVFRERPLPRRRVLARPEAAIVRERRSRGGTANANSPSVPHRDRGF</sequence>
<name>A0A830QSH8_9FIRM</name>
<evidence type="ECO:0000256" key="1">
    <source>
        <dbReference type="SAM" id="MobiDB-lite"/>
    </source>
</evidence>
<evidence type="ECO:0000313" key="2">
    <source>
        <dbReference type="EMBL" id="BCK85841.1"/>
    </source>
</evidence>
<proteinExistence type="predicted"/>
<feature type="compositionally biased region" description="Basic and acidic residues" evidence="1">
    <location>
        <begin position="8"/>
        <end position="17"/>
    </location>
</feature>
<keyword evidence="2" id="KW-0614">Plasmid</keyword>
<protein>
    <submittedName>
        <fullName evidence="2">Uncharacterized protein</fullName>
    </submittedName>
</protein>
<dbReference type="Proteomes" id="UP000679848">
    <property type="component" value="Plasmid pMM59_01"/>
</dbReference>
<reference evidence="2" key="1">
    <citation type="submission" date="2020-09" db="EMBL/GenBank/DDBJ databases">
        <title>New species isolated from human feces.</title>
        <authorList>
            <person name="Kitahara M."/>
            <person name="Shigeno Y."/>
            <person name="Shime M."/>
            <person name="Matsumoto Y."/>
            <person name="Nakamura S."/>
            <person name="Motooka D."/>
            <person name="Fukuoka S."/>
            <person name="Nishikawa H."/>
            <person name="Benno Y."/>
        </authorList>
    </citation>
    <scope>NUCLEOTIDE SEQUENCE</scope>
    <source>
        <strain evidence="2">MM59</strain>
        <plasmid evidence="2">pMM59_01</plasmid>
    </source>
</reference>
<dbReference type="EMBL" id="AP023421">
    <property type="protein sequence ID" value="BCK85841.1"/>
    <property type="molecule type" value="Genomic_DNA"/>
</dbReference>
<gene>
    <name evidence="2" type="ORF">MM59RIKEN_31600</name>
</gene>
<accession>A0A830QSH8</accession>
<dbReference type="AlphaFoldDB" id="A0A830QSH8"/>